<feature type="active site" evidence="4">
    <location>
        <position position="169"/>
    </location>
</feature>
<dbReference type="InterPro" id="IPR015815">
    <property type="entry name" value="HIBADH-related"/>
</dbReference>
<gene>
    <name evidence="7" type="primary">mmsB_1</name>
    <name evidence="7" type="ORF">MMUR_29180</name>
</gene>
<dbReference type="PIRSF" id="PIRSF000103">
    <property type="entry name" value="HIBADH"/>
    <property type="match status" value="1"/>
</dbReference>
<dbReference type="Gene3D" id="1.10.1040.10">
    <property type="entry name" value="N-(1-d-carboxylethyl)-l-norvaline Dehydrogenase, domain 2"/>
    <property type="match status" value="1"/>
</dbReference>
<comment type="caution">
    <text evidence="7">The sequence shown here is derived from an EMBL/GenBank/DDBJ whole genome shotgun (WGS) entry which is preliminary data.</text>
</comment>
<accession>A0A7I9WM32</accession>
<dbReference type="GO" id="GO:0016616">
    <property type="term" value="F:oxidoreductase activity, acting on the CH-OH group of donors, NAD or NADP as acceptor"/>
    <property type="evidence" value="ECO:0007669"/>
    <property type="project" value="TreeGrafter"/>
</dbReference>
<dbReference type="GO" id="GO:0051287">
    <property type="term" value="F:NAD binding"/>
    <property type="evidence" value="ECO:0007669"/>
    <property type="project" value="InterPro"/>
</dbReference>
<dbReference type="SUPFAM" id="SSF51735">
    <property type="entry name" value="NAD(P)-binding Rossmann-fold domains"/>
    <property type="match status" value="1"/>
</dbReference>
<feature type="domain" description="3-hydroxyisobutyrate dehydrogenase-like NAD-binding" evidence="6">
    <location>
        <begin position="163"/>
        <end position="283"/>
    </location>
</feature>
<comment type="similarity">
    <text evidence="1">Belongs to the HIBADH-related family.</text>
</comment>
<protein>
    <submittedName>
        <fullName evidence="7">3-hydroxyisobutyrate dehydrogenase</fullName>
    </submittedName>
</protein>
<dbReference type="SUPFAM" id="SSF48179">
    <property type="entry name" value="6-phosphogluconate dehydrogenase C-terminal domain-like"/>
    <property type="match status" value="1"/>
</dbReference>
<dbReference type="InterPro" id="IPR013328">
    <property type="entry name" value="6PGD_dom2"/>
</dbReference>
<dbReference type="AlphaFoldDB" id="A0A7I9WM32"/>
<evidence type="ECO:0000313" key="7">
    <source>
        <dbReference type="EMBL" id="GFG58782.1"/>
    </source>
</evidence>
<dbReference type="GO" id="GO:0050661">
    <property type="term" value="F:NADP binding"/>
    <property type="evidence" value="ECO:0007669"/>
    <property type="project" value="InterPro"/>
</dbReference>
<dbReference type="InterPro" id="IPR036291">
    <property type="entry name" value="NAD(P)-bd_dom_sf"/>
</dbReference>
<dbReference type="PANTHER" id="PTHR22981:SF7">
    <property type="entry name" value="3-HYDROXYISOBUTYRATE DEHYDROGENASE, MITOCHONDRIAL"/>
    <property type="match status" value="1"/>
</dbReference>
<evidence type="ECO:0000259" key="6">
    <source>
        <dbReference type="Pfam" id="PF14833"/>
    </source>
</evidence>
<evidence type="ECO:0000256" key="4">
    <source>
        <dbReference type="PIRSR" id="PIRSR000103-1"/>
    </source>
</evidence>
<keyword evidence="3" id="KW-0520">NAD</keyword>
<dbReference type="Proteomes" id="UP000465241">
    <property type="component" value="Unassembled WGS sequence"/>
</dbReference>
<evidence type="ECO:0000256" key="3">
    <source>
        <dbReference type="ARBA" id="ARBA00023027"/>
    </source>
</evidence>
<dbReference type="Pfam" id="PF14833">
    <property type="entry name" value="NAD_binding_11"/>
    <property type="match status" value="1"/>
</dbReference>
<evidence type="ECO:0000259" key="5">
    <source>
        <dbReference type="Pfam" id="PF03446"/>
    </source>
</evidence>
<evidence type="ECO:0000256" key="2">
    <source>
        <dbReference type="ARBA" id="ARBA00023002"/>
    </source>
</evidence>
<feature type="domain" description="6-phosphogluconate dehydrogenase NADP-binding" evidence="5">
    <location>
        <begin position="5"/>
        <end position="160"/>
    </location>
</feature>
<evidence type="ECO:0000313" key="8">
    <source>
        <dbReference type="Proteomes" id="UP000465241"/>
    </source>
</evidence>
<dbReference type="PANTHER" id="PTHR22981">
    <property type="entry name" value="3-HYDROXYISOBUTYRATE DEHYDROGENASE-RELATED"/>
    <property type="match status" value="1"/>
</dbReference>
<keyword evidence="8" id="KW-1185">Reference proteome</keyword>
<evidence type="ECO:0000256" key="1">
    <source>
        <dbReference type="ARBA" id="ARBA00009080"/>
    </source>
</evidence>
<dbReference type="InterPro" id="IPR008927">
    <property type="entry name" value="6-PGluconate_DH-like_C_sf"/>
</dbReference>
<dbReference type="Gene3D" id="3.40.50.720">
    <property type="entry name" value="NAD(P)-binding Rossmann-like Domain"/>
    <property type="match status" value="1"/>
</dbReference>
<dbReference type="EMBL" id="BLKT01000003">
    <property type="protein sequence ID" value="GFG58782.1"/>
    <property type="molecule type" value="Genomic_DNA"/>
</dbReference>
<dbReference type="InterPro" id="IPR006115">
    <property type="entry name" value="6PGDH_NADP-bd"/>
</dbReference>
<organism evidence="7 8">
    <name type="scientific">Mycolicibacterium murale</name>
    <dbReference type="NCBI Taxonomy" id="182220"/>
    <lineage>
        <taxon>Bacteria</taxon>
        <taxon>Bacillati</taxon>
        <taxon>Actinomycetota</taxon>
        <taxon>Actinomycetes</taxon>
        <taxon>Mycobacteriales</taxon>
        <taxon>Mycobacteriaceae</taxon>
        <taxon>Mycolicibacterium</taxon>
    </lineage>
</organism>
<sequence>MSKRVALIGAGNIGGRIISHLIEGGYEVVVHDPSDAASRRATESGARTEASVSGAARNAAVVLLSLPTPRIVDDVATRILAEDVAGRVVVDHSTVDPATAHRLAKRARSHAARFLDAPVSGGVQAAEAGTLSVMVGGDQAALETVTPVLNCYAANIFHVGDAGAGQALKLANNQITAATIVALGEGLSSAVAAGVDLNAAVAVLTTSSANSTVLSGYFPRTLFTEERPTGFALDLMQKDLGLFLESAARAQLPTPVTNVVRDLFSIGQRDGRGERDFTSVVEFYEDFTGIRLRTNTGQQVDEAVAT</sequence>
<reference evidence="7 8" key="1">
    <citation type="journal article" date="2019" name="Emerg. Microbes Infect.">
        <title>Comprehensive subspecies identification of 175 nontuberculous mycobacteria species based on 7547 genomic profiles.</title>
        <authorList>
            <person name="Matsumoto Y."/>
            <person name="Kinjo T."/>
            <person name="Motooka D."/>
            <person name="Nabeya D."/>
            <person name="Jung N."/>
            <person name="Uechi K."/>
            <person name="Horii T."/>
            <person name="Iida T."/>
            <person name="Fujita J."/>
            <person name="Nakamura S."/>
        </authorList>
    </citation>
    <scope>NUCLEOTIDE SEQUENCE [LARGE SCALE GENOMIC DNA]</scope>
    <source>
        <strain evidence="7 8">JCM 13392</strain>
    </source>
</reference>
<dbReference type="Pfam" id="PF03446">
    <property type="entry name" value="NAD_binding_2"/>
    <property type="match status" value="1"/>
</dbReference>
<dbReference type="RefSeq" id="WP_193489518.1">
    <property type="nucleotide sequence ID" value="NZ_BAAAMC010000008.1"/>
</dbReference>
<name>A0A7I9WM32_9MYCO</name>
<keyword evidence="2" id="KW-0560">Oxidoreductase</keyword>
<proteinExistence type="inferred from homology"/>
<dbReference type="InterPro" id="IPR029154">
    <property type="entry name" value="HIBADH-like_NADP-bd"/>
</dbReference>